<protein>
    <recommendedName>
        <fullName evidence="5">Chromosome partition protein Smc</fullName>
    </recommendedName>
</protein>
<dbReference type="Proteomes" id="UP001158067">
    <property type="component" value="Unassembled WGS sequence"/>
</dbReference>
<evidence type="ECO:0008006" key="5">
    <source>
        <dbReference type="Google" id="ProtNLM"/>
    </source>
</evidence>
<feature type="compositionally biased region" description="Polar residues" evidence="2">
    <location>
        <begin position="265"/>
        <end position="276"/>
    </location>
</feature>
<name>A0ABY1PVX5_9BACT</name>
<sequence length="359" mass="39312">MTLTISIEMPGHRGWSALKLLERLSEKVEDLQTRQLNQTVESLEQTLATMDELESIKTGQLRDAYPDQTESAPEEIRIHQETAIAAQQKALQKIDAALQAAPENETQESAAEARGEAVAEQLAAENAFAEMATAQFLADRPTDGTEKLIEMQIAASQLLATARANDQNALAAQEQIANLKNQLTKSRDAVKHRETEKNTISAQLAQRRSELQTAQENVESAKAKLKEETAAIAGKQAAQHAAAEAYNQARANAQNLQDDLKRIQRSSNKTEVSEAQSPMKPPPPGLRIDSLLMPLPATRASPTKASAQQASMKRDSVQQNSVQRNSMQQAWVQLTSAQLAWLPWLTSLSSEEPFGTSDT</sequence>
<organism evidence="3 4">
    <name type="scientific">Neorhodopirellula lusitana</name>
    <dbReference type="NCBI Taxonomy" id="445327"/>
    <lineage>
        <taxon>Bacteria</taxon>
        <taxon>Pseudomonadati</taxon>
        <taxon>Planctomycetota</taxon>
        <taxon>Planctomycetia</taxon>
        <taxon>Pirellulales</taxon>
        <taxon>Pirellulaceae</taxon>
        <taxon>Neorhodopirellula</taxon>
    </lineage>
</organism>
<keyword evidence="1" id="KW-0175">Coiled coil</keyword>
<evidence type="ECO:0000313" key="4">
    <source>
        <dbReference type="Proteomes" id="UP001158067"/>
    </source>
</evidence>
<reference evidence="3 4" key="1">
    <citation type="submission" date="2017-05" db="EMBL/GenBank/DDBJ databases">
        <authorList>
            <person name="Varghese N."/>
            <person name="Submissions S."/>
        </authorList>
    </citation>
    <scope>NUCLEOTIDE SEQUENCE [LARGE SCALE GENOMIC DNA]</scope>
    <source>
        <strain evidence="3 4">DSM 25457</strain>
    </source>
</reference>
<evidence type="ECO:0000256" key="2">
    <source>
        <dbReference type="SAM" id="MobiDB-lite"/>
    </source>
</evidence>
<proteinExistence type="predicted"/>
<gene>
    <name evidence="3" type="ORF">SAMN06265222_102455</name>
</gene>
<dbReference type="RefSeq" id="WP_283431764.1">
    <property type="nucleotide sequence ID" value="NZ_FXUG01000002.1"/>
</dbReference>
<evidence type="ECO:0000313" key="3">
    <source>
        <dbReference type="EMBL" id="SMP48807.1"/>
    </source>
</evidence>
<feature type="region of interest" description="Disordered" evidence="2">
    <location>
        <begin position="265"/>
        <end position="286"/>
    </location>
</feature>
<keyword evidence="4" id="KW-1185">Reference proteome</keyword>
<comment type="caution">
    <text evidence="3">The sequence shown here is derived from an EMBL/GenBank/DDBJ whole genome shotgun (WGS) entry which is preliminary data.</text>
</comment>
<evidence type="ECO:0000256" key="1">
    <source>
        <dbReference type="SAM" id="Coils"/>
    </source>
</evidence>
<dbReference type="EMBL" id="FXUG01000002">
    <property type="protein sequence ID" value="SMP48807.1"/>
    <property type="molecule type" value="Genomic_DNA"/>
</dbReference>
<accession>A0ABY1PVX5</accession>
<feature type="coiled-coil region" evidence="1">
    <location>
        <begin position="21"/>
        <end position="53"/>
    </location>
</feature>